<dbReference type="Proteomes" id="UP001341840">
    <property type="component" value="Unassembled WGS sequence"/>
</dbReference>
<reference evidence="1 2" key="1">
    <citation type="journal article" date="2023" name="Plants (Basel)">
        <title>Bridging the Gap: Combining Genomics and Transcriptomics Approaches to Understand Stylosanthes scabra, an Orphan Legume from the Brazilian Caatinga.</title>
        <authorList>
            <person name="Ferreira-Neto J.R.C."/>
            <person name="da Silva M.D."/>
            <person name="Binneck E."/>
            <person name="de Melo N.F."/>
            <person name="da Silva R.H."/>
            <person name="de Melo A.L.T.M."/>
            <person name="Pandolfi V."/>
            <person name="Bustamante F.O."/>
            <person name="Brasileiro-Vidal A.C."/>
            <person name="Benko-Iseppon A.M."/>
        </authorList>
    </citation>
    <scope>NUCLEOTIDE SEQUENCE [LARGE SCALE GENOMIC DNA]</scope>
    <source>
        <tissue evidence="1">Leaves</tissue>
    </source>
</reference>
<feature type="non-terminal residue" evidence="1">
    <location>
        <position position="1"/>
    </location>
</feature>
<protein>
    <submittedName>
        <fullName evidence="1">Uncharacterized protein</fullName>
    </submittedName>
</protein>
<organism evidence="1 2">
    <name type="scientific">Stylosanthes scabra</name>
    <dbReference type="NCBI Taxonomy" id="79078"/>
    <lineage>
        <taxon>Eukaryota</taxon>
        <taxon>Viridiplantae</taxon>
        <taxon>Streptophyta</taxon>
        <taxon>Embryophyta</taxon>
        <taxon>Tracheophyta</taxon>
        <taxon>Spermatophyta</taxon>
        <taxon>Magnoliopsida</taxon>
        <taxon>eudicotyledons</taxon>
        <taxon>Gunneridae</taxon>
        <taxon>Pentapetalae</taxon>
        <taxon>rosids</taxon>
        <taxon>fabids</taxon>
        <taxon>Fabales</taxon>
        <taxon>Fabaceae</taxon>
        <taxon>Papilionoideae</taxon>
        <taxon>50 kb inversion clade</taxon>
        <taxon>dalbergioids sensu lato</taxon>
        <taxon>Dalbergieae</taxon>
        <taxon>Pterocarpus clade</taxon>
        <taxon>Stylosanthes</taxon>
    </lineage>
</organism>
<dbReference type="EMBL" id="JASCZI010152153">
    <property type="protein sequence ID" value="MED6175530.1"/>
    <property type="molecule type" value="Genomic_DNA"/>
</dbReference>
<sequence length="129" mass="14801">GKVDVGALITSQSPFIPPTQAQNNLRSVWARRFSEMVVRVYLNGVPREGRDGVEFYSPDEVVFMMWPVETLSDLKKTVLRNMRLSERTPIIRMAYRFLTVLADRSCHHRVFWLNTTSMSGRCSQAMGGF</sequence>
<comment type="caution">
    <text evidence="1">The sequence shown here is derived from an EMBL/GenBank/DDBJ whole genome shotgun (WGS) entry which is preliminary data.</text>
</comment>
<gene>
    <name evidence="1" type="ORF">PIB30_079255</name>
</gene>
<name>A0ABU6VPJ0_9FABA</name>
<accession>A0ABU6VPJ0</accession>
<evidence type="ECO:0000313" key="1">
    <source>
        <dbReference type="EMBL" id="MED6175530.1"/>
    </source>
</evidence>
<proteinExistence type="predicted"/>
<keyword evidence="2" id="KW-1185">Reference proteome</keyword>
<evidence type="ECO:0000313" key="2">
    <source>
        <dbReference type="Proteomes" id="UP001341840"/>
    </source>
</evidence>